<dbReference type="GO" id="GO:0005765">
    <property type="term" value="C:lysosomal membrane"/>
    <property type="evidence" value="ECO:0007669"/>
    <property type="project" value="UniProtKB-SubCell"/>
</dbReference>
<dbReference type="SUPFAM" id="SSF158548">
    <property type="entry name" value="FLJ32549 domain-like"/>
    <property type="match status" value="1"/>
</dbReference>
<dbReference type="EnsemblMetazoa" id="G6553.1">
    <property type="protein sequence ID" value="G6553.1:cds"/>
    <property type="gene ID" value="G6553"/>
</dbReference>
<name>A0A8W8NEC8_MAGGI</name>
<evidence type="ECO:0000313" key="6">
    <source>
        <dbReference type="EnsemblMetazoa" id="G6553.5:cds"/>
    </source>
</evidence>
<dbReference type="OMA" id="PQKFINA"/>
<sequence>MANVGRLSPNGDKEEQFLEDYFTCISRCEHDKAKELADKERDLYKATFGSSWGLFLLSLSHFAVAEKNYMSLGFLEQKGFFTRSKDTLKSGYQSLMHDLRRVEEAVKSAEEQSFGMTASTLEFEKLLAHLCDQLCFFTQARQETIHFYEQVHIMGMTKHINFEDLSMVIEDIVSVHSKNFHHPILAPLKSVFGYECDILHHLLVAQTTMSEWQFLTSLLHIHEAHTKLTSWGALIQLRETKKSTFGGSSKHASPPALYPWLNRFKNLLLSKFSIYFYDILQRQSSPPEMKSLISKTPDDFVTRIQTFHKKTDACHVALVLNTQGLDGVYPGGYQCPGRIVETPQGLNSFPTIFSYPGERPANHFPSVVMMLTEGREREDPTAYAQDKIHYLYDKGSHSSYFYTQVDVRISLVVIFESKKSEKDSYVNTFMNDIATHLRCTKFFISLKAGSK</sequence>
<evidence type="ECO:0000256" key="3">
    <source>
        <dbReference type="ARBA" id="ARBA00023228"/>
    </source>
</evidence>
<proteinExistence type="inferred from homology"/>
<dbReference type="EnsemblMetazoa" id="G6553.5">
    <property type="protein sequence ID" value="G6553.5:cds"/>
    <property type="gene ID" value="G6553"/>
</dbReference>
<evidence type="ECO:0000256" key="1">
    <source>
        <dbReference type="ARBA" id="ARBA00004656"/>
    </source>
</evidence>
<keyword evidence="7" id="KW-1185">Reference proteome</keyword>
<evidence type="ECO:0000256" key="5">
    <source>
        <dbReference type="ARBA" id="ARBA00072667"/>
    </source>
</evidence>
<dbReference type="PANTHER" id="PTHR31581:SF1">
    <property type="entry name" value="KICSTOR SUBUNIT 2"/>
    <property type="match status" value="1"/>
</dbReference>
<accession>A0A8W8NEC8</accession>
<dbReference type="FunFam" id="1.10.3450.30:FF:000001">
    <property type="entry name" value="KICSTOR complex protein C12orf66 homolog"/>
    <property type="match status" value="1"/>
</dbReference>
<dbReference type="GO" id="GO:0042149">
    <property type="term" value="P:cellular response to glucose starvation"/>
    <property type="evidence" value="ECO:0007669"/>
    <property type="project" value="TreeGrafter"/>
</dbReference>
<dbReference type="GO" id="GO:1904262">
    <property type="term" value="P:negative regulation of TORC1 signaling"/>
    <property type="evidence" value="ECO:0007669"/>
    <property type="project" value="TreeGrafter"/>
</dbReference>
<reference evidence="6" key="1">
    <citation type="submission" date="2022-08" db="UniProtKB">
        <authorList>
            <consortium name="EnsemblMetazoa"/>
        </authorList>
    </citation>
    <scope>IDENTIFICATION</scope>
    <source>
        <strain evidence="6">05x7-T-G4-1.051#20</strain>
    </source>
</reference>
<dbReference type="EnsemblMetazoa" id="G6553.4">
    <property type="protein sequence ID" value="G6553.4:cds"/>
    <property type="gene ID" value="G6553"/>
</dbReference>
<comment type="subcellular location">
    <subcellularLocation>
        <location evidence="1">Lysosome membrane</location>
    </subcellularLocation>
</comment>
<dbReference type="Pfam" id="PF09404">
    <property type="entry name" value="C12orf66_like"/>
    <property type="match status" value="1"/>
</dbReference>
<dbReference type="Gene3D" id="1.10.3450.30">
    <property type="match status" value="1"/>
</dbReference>
<keyword evidence="2" id="KW-0472">Membrane</keyword>
<dbReference type="GO" id="GO:0034198">
    <property type="term" value="P:cellular response to amino acid starvation"/>
    <property type="evidence" value="ECO:0007669"/>
    <property type="project" value="TreeGrafter"/>
</dbReference>
<comment type="similarity">
    <text evidence="4">Belongs to the KICS2 family.</text>
</comment>
<evidence type="ECO:0000256" key="4">
    <source>
        <dbReference type="ARBA" id="ARBA00060863"/>
    </source>
</evidence>
<dbReference type="InterPro" id="IPR018544">
    <property type="entry name" value="KICS_2"/>
</dbReference>
<dbReference type="SUPFAM" id="SSF160651">
    <property type="entry name" value="FLJ32549 C-terminal domain-like"/>
    <property type="match status" value="1"/>
</dbReference>
<dbReference type="EnsemblMetazoa" id="G6553.6">
    <property type="protein sequence ID" value="G6553.6:cds"/>
    <property type="gene ID" value="G6553"/>
</dbReference>
<dbReference type="AlphaFoldDB" id="A0A8W8NEC8"/>
<dbReference type="InterPro" id="IPR038060">
    <property type="entry name" value="C12orf66-like_central_sf"/>
</dbReference>
<dbReference type="EnsemblMetazoa" id="G6553.2">
    <property type="protein sequence ID" value="G6553.2:cds"/>
    <property type="gene ID" value="G6553"/>
</dbReference>
<evidence type="ECO:0000256" key="2">
    <source>
        <dbReference type="ARBA" id="ARBA00023136"/>
    </source>
</evidence>
<dbReference type="OrthoDB" id="18134at2759"/>
<organism evidence="6 7">
    <name type="scientific">Magallana gigas</name>
    <name type="common">Pacific oyster</name>
    <name type="synonym">Crassostrea gigas</name>
    <dbReference type="NCBI Taxonomy" id="29159"/>
    <lineage>
        <taxon>Eukaryota</taxon>
        <taxon>Metazoa</taxon>
        <taxon>Spiralia</taxon>
        <taxon>Lophotrochozoa</taxon>
        <taxon>Mollusca</taxon>
        <taxon>Bivalvia</taxon>
        <taxon>Autobranchia</taxon>
        <taxon>Pteriomorphia</taxon>
        <taxon>Ostreida</taxon>
        <taxon>Ostreoidea</taxon>
        <taxon>Ostreidae</taxon>
        <taxon>Magallana</taxon>
    </lineage>
</organism>
<dbReference type="Proteomes" id="UP000005408">
    <property type="component" value="Unassembled WGS sequence"/>
</dbReference>
<evidence type="ECO:0000313" key="7">
    <source>
        <dbReference type="Proteomes" id="UP000005408"/>
    </source>
</evidence>
<protein>
    <recommendedName>
        <fullName evidence="5">KICSTOR subunit 2</fullName>
    </recommendedName>
</protein>
<keyword evidence="3" id="KW-0458">Lysosome</keyword>
<dbReference type="GO" id="GO:0061462">
    <property type="term" value="P:protein localization to lysosome"/>
    <property type="evidence" value="ECO:0007669"/>
    <property type="project" value="TreeGrafter"/>
</dbReference>
<dbReference type="PANTHER" id="PTHR31581">
    <property type="entry name" value="KICSTOR COMPLEX PROTEIN C12ORF66"/>
    <property type="match status" value="1"/>
</dbReference>